<dbReference type="Proteomes" id="UP000221168">
    <property type="component" value="Unassembled WGS sequence"/>
</dbReference>
<evidence type="ECO:0000256" key="1">
    <source>
        <dbReference type="SAM" id="Phobius"/>
    </source>
</evidence>
<gene>
    <name evidence="2" type="ORF">CSC94_12625</name>
</gene>
<keyword evidence="1" id="KW-1133">Transmembrane helix</keyword>
<name>A0A2G1QM47_9HYPH</name>
<reference evidence="2 3" key="1">
    <citation type="submission" date="2017-10" db="EMBL/GenBank/DDBJ databases">
        <title>Sedimentibacterium mangrovi gen. nov., sp. nov., a novel member of family Phyllobacteriacea isolated from mangrove sediment.</title>
        <authorList>
            <person name="Liao H."/>
            <person name="Tian Y."/>
        </authorList>
    </citation>
    <scope>NUCLEOTIDE SEQUENCE [LARGE SCALE GENOMIC DNA]</scope>
    <source>
        <strain evidence="2 3">X9-2-2</strain>
    </source>
</reference>
<dbReference type="EMBL" id="PDVP01000007">
    <property type="protein sequence ID" value="PHP66531.1"/>
    <property type="molecule type" value="Genomic_DNA"/>
</dbReference>
<keyword evidence="1" id="KW-0472">Membrane</keyword>
<organism evidence="2 3">
    <name type="scientific">Zhengella mangrovi</name>
    <dbReference type="NCBI Taxonomy" id="1982044"/>
    <lineage>
        <taxon>Bacteria</taxon>
        <taxon>Pseudomonadati</taxon>
        <taxon>Pseudomonadota</taxon>
        <taxon>Alphaproteobacteria</taxon>
        <taxon>Hyphomicrobiales</taxon>
        <taxon>Notoacmeibacteraceae</taxon>
        <taxon>Zhengella</taxon>
    </lineage>
</organism>
<protein>
    <submittedName>
        <fullName evidence="2">Uncharacterized protein</fullName>
    </submittedName>
</protein>
<dbReference type="AlphaFoldDB" id="A0A2G1QM47"/>
<comment type="caution">
    <text evidence="2">The sequence shown here is derived from an EMBL/GenBank/DDBJ whole genome shotgun (WGS) entry which is preliminary data.</text>
</comment>
<evidence type="ECO:0000313" key="2">
    <source>
        <dbReference type="EMBL" id="PHP66531.1"/>
    </source>
</evidence>
<evidence type="ECO:0000313" key="3">
    <source>
        <dbReference type="Proteomes" id="UP000221168"/>
    </source>
</evidence>
<accession>A0A2G1QM47</accession>
<keyword evidence="1" id="KW-0812">Transmembrane</keyword>
<dbReference type="RefSeq" id="WP_099306717.1">
    <property type="nucleotide sequence ID" value="NZ_PDVP01000007.1"/>
</dbReference>
<keyword evidence="3" id="KW-1185">Reference proteome</keyword>
<feature type="transmembrane region" description="Helical" evidence="1">
    <location>
        <begin position="40"/>
        <end position="61"/>
    </location>
</feature>
<proteinExistence type="predicted"/>
<sequence length="72" mass="7828">MKRRRLSDDTTTAREFRDTMEGWGDERLPRANRAAFLTDGAARIGCGVVILGLMLLGLNALRAALVGLGLVQ</sequence>